<feature type="chain" id="PRO_5042152561" description="DUF7735 domain-containing protein" evidence="2">
    <location>
        <begin position="17"/>
        <end position="222"/>
    </location>
</feature>
<proteinExistence type="predicted"/>
<evidence type="ECO:0000256" key="2">
    <source>
        <dbReference type="SAM" id="SignalP"/>
    </source>
</evidence>
<feature type="domain" description="DUF7735" evidence="3">
    <location>
        <begin position="81"/>
        <end position="134"/>
    </location>
</feature>
<keyword evidence="2" id="KW-0732">Signal</keyword>
<evidence type="ECO:0000256" key="1">
    <source>
        <dbReference type="SAM" id="MobiDB-lite"/>
    </source>
</evidence>
<protein>
    <recommendedName>
        <fullName evidence="3">DUF7735 domain-containing protein</fullName>
    </recommendedName>
</protein>
<dbReference type="Pfam" id="PF24870">
    <property type="entry name" value="DUF7735"/>
    <property type="match status" value="1"/>
</dbReference>
<organism evidence="4 5">
    <name type="scientific">Phomopsis amygdali</name>
    <name type="common">Fusicoccum amygdali</name>
    <dbReference type="NCBI Taxonomy" id="1214568"/>
    <lineage>
        <taxon>Eukaryota</taxon>
        <taxon>Fungi</taxon>
        <taxon>Dikarya</taxon>
        <taxon>Ascomycota</taxon>
        <taxon>Pezizomycotina</taxon>
        <taxon>Sordariomycetes</taxon>
        <taxon>Sordariomycetidae</taxon>
        <taxon>Diaporthales</taxon>
        <taxon>Diaporthaceae</taxon>
        <taxon>Diaporthe</taxon>
    </lineage>
</organism>
<evidence type="ECO:0000259" key="3">
    <source>
        <dbReference type="Pfam" id="PF24870"/>
    </source>
</evidence>
<feature type="signal peptide" evidence="2">
    <location>
        <begin position="1"/>
        <end position="16"/>
    </location>
</feature>
<feature type="region of interest" description="Disordered" evidence="1">
    <location>
        <begin position="146"/>
        <end position="194"/>
    </location>
</feature>
<accession>A0AAD9SQU5</accession>
<dbReference type="EMBL" id="JAUJFL010000001">
    <property type="protein sequence ID" value="KAK2614576.1"/>
    <property type="molecule type" value="Genomic_DNA"/>
</dbReference>
<comment type="caution">
    <text evidence="4">The sequence shown here is derived from an EMBL/GenBank/DDBJ whole genome shotgun (WGS) entry which is preliminary data.</text>
</comment>
<gene>
    <name evidence="4" type="ORF">N8I77_001387</name>
</gene>
<dbReference type="InterPro" id="IPR056637">
    <property type="entry name" value="DUF7735"/>
</dbReference>
<name>A0AAD9SQU5_PHOAM</name>
<dbReference type="Proteomes" id="UP001265746">
    <property type="component" value="Unassembled WGS sequence"/>
</dbReference>
<dbReference type="AlphaFoldDB" id="A0AAD9SQU5"/>
<evidence type="ECO:0000313" key="5">
    <source>
        <dbReference type="Proteomes" id="UP001265746"/>
    </source>
</evidence>
<reference evidence="4" key="1">
    <citation type="submission" date="2023-06" db="EMBL/GenBank/DDBJ databases">
        <authorList>
            <person name="Noh H."/>
        </authorList>
    </citation>
    <scope>NUCLEOTIDE SEQUENCE</scope>
    <source>
        <strain evidence="4">DUCC20226</strain>
    </source>
</reference>
<keyword evidence="5" id="KW-1185">Reference proteome</keyword>
<sequence>MHSQLVIAALAASVSANIFPAHVPIRRDLLVARQTDSSTSPSATSGGSSDEECQAELLSIATALPIPDDDLLNWEESQTDTDPCSITDVPSSLTSQYSSYTDAVLSWYSASSSELLSALSACPQYADAASEVQVCTSSLSAEATATGSGSSASATGGSSATGSASGASGSSTGTATKSGSSGSTSSATGSASSSAATAGAPMREVGIMGAVLAGVLGAAVAL</sequence>
<evidence type="ECO:0000313" key="4">
    <source>
        <dbReference type="EMBL" id="KAK2614576.1"/>
    </source>
</evidence>